<dbReference type="GO" id="GO:0016491">
    <property type="term" value="F:oxidoreductase activity"/>
    <property type="evidence" value="ECO:0007669"/>
    <property type="project" value="UniProtKB-KW"/>
</dbReference>
<dbReference type="Pfam" id="PF01266">
    <property type="entry name" value="DAO"/>
    <property type="match status" value="1"/>
</dbReference>
<keyword evidence="4" id="KW-1185">Reference proteome</keyword>
<evidence type="ECO:0000313" key="3">
    <source>
        <dbReference type="EMBL" id="RUQ68161.1"/>
    </source>
</evidence>
<dbReference type="GO" id="GO:0005737">
    <property type="term" value="C:cytoplasm"/>
    <property type="evidence" value="ECO:0007669"/>
    <property type="project" value="TreeGrafter"/>
</dbReference>
<dbReference type="SUPFAM" id="SSF54373">
    <property type="entry name" value="FAD-linked reductases, C-terminal domain"/>
    <property type="match status" value="1"/>
</dbReference>
<sequence length="377" mass="40519">MREILDCDVAIVGGGIVGGSAALFLRRMGLSVTLLERDWCGAKASGVNFGGVRRQGRPLEQLPLSQRAHAIWGRLPELIGTDAEYIRSGHLKLARSAPDLQALIDYRERSAGFGLDLEIVEGEAFRRRFPALGDRALGGSLCPEDGHANPRLVSPAFARAAAALGAVVREQTPVDRVERDDAGRFVLLSGEGLEVRATHLLNTAGAWSRRVADAFGEPVPLVSLHPNMAVTEPLPRFLDVNIGVEGGGVYGRQVPRGNMVVGGGRGFALDPDRARPQRDAMLSLMHDAAELFPQIRHAHVIRCWTGVEGYTPDRNPVIGPSRTTPNLFHAFGFSGAGFQIGPAVGEALAELIRDGRSSAPLDAFRIDRFPPTTITTP</sequence>
<comment type="caution">
    <text evidence="3">The sequence shown here is derived from an EMBL/GenBank/DDBJ whole genome shotgun (WGS) entry which is preliminary data.</text>
</comment>
<feature type="domain" description="FAD dependent oxidoreductase" evidence="2">
    <location>
        <begin position="8"/>
        <end position="351"/>
    </location>
</feature>
<dbReference type="EMBL" id="RZIJ01000015">
    <property type="protein sequence ID" value="RUQ68161.1"/>
    <property type="molecule type" value="Genomic_DNA"/>
</dbReference>
<organism evidence="3 4">
    <name type="scientific">Azospirillum doebereinerae</name>
    <dbReference type="NCBI Taxonomy" id="92933"/>
    <lineage>
        <taxon>Bacteria</taxon>
        <taxon>Pseudomonadati</taxon>
        <taxon>Pseudomonadota</taxon>
        <taxon>Alphaproteobacteria</taxon>
        <taxon>Rhodospirillales</taxon>
        <taxon>Azospirillaceae</taxon>
        <taxon>Azospirillum</taxon>
    </lineage>
</organism>
<protein>
    <submittedName>
        <fullName evidence="3">FAD-binding oxidoreductase</fullName>
    </submittedName>
</protein>
<evidence type="ECO:0000256" key="1">
    <source>
        <dbReference type="ARBA" id="ARBA00023002"/>
    </source>
</evidence>
<dbReference type="InterPro" id="IPR036188">
    <property type="entry name" value="FAD/NAD-bd_sf"/>
</dbReference>
<evidence type="ECO:0000313" key="4">
    <source>
        <dbReference type="Proteomes" id="UP000280346"/>
    </source>
</evidence>
<keyword evidence="1" id="KW-0560">Oxidoreductase</keyword>
<accession>A0A433J607</accession>
<dbReference type="OrthoDB" id="9815989at2"/>
<dbReference type="AlphaFoldDB" id="A0A433J607"/>
<dbReference type="Gene3D" id="3.30.9.10">
    <property type="entry name" value="D-Amino Acid Oxidase, subunit A, domain 2"/>
    <property type="match status" value="1"/>
</dbReference>
<dbReference type="Gene3D" id="3.50.50.60">
    <property type="entry name" value="FAD/NAD(P)-binding domain"/>
    <property type="match status" value="1"/>
</dbReference>
<dbReference type="PANTHER" id="PTHR13847">
    <property type="entry name" value="SARCOSINE DEHYDROGENASE-RELATED"/>
    <property type="match status" value="1"/>
</dbReference>
<dbReference type="InterPro" id="IPR006076">
    <property type="entry name" value="FAD-dep_OxRdtase"/>
</dbReference>
<gene>
    <name evidence="3" type="ORF">EJ913_18845</name>
</gene>
<dbReference type="SUPFAM" id="SSF51905">
    <property type="entry name" value="FAD/NAD(P)-binding domain"/>
    <property type="match status" value="1"/>
</dbReference>
<name>A0A433J607_9PROT</name>
<dbReference type="PANTHER" id="PTHR13847:SF287">
    <property type="entry name" value="FAD-DEPENDENT OXIDOREDUCTASE DOMAIN-CONTAINING PROTEIN 1"/>
    <property type="match status" value="1"/>
</dbReference>
<dbReference type="Proteomes" id="UP000280346">
    <property type="component" value="Unassembled WGS sequence"/>
</dbReference>
<reference evidence="3 4" key="1">
    <citation type="submission" date="2018-12" db="EMBL/GenBank/DDBJ databases">
        <authorList>
            <person name="Yang Y."/>
        </authorList>
    </citation>
    <scope>NUCLEOTIDE SEQUENCE [LARGE SCALE GENOMIC DNA]</scope>
    <source>
        <strain evidence="3 4">GSF71</strain>
    </source>
</reference>
<proteinExistence type="predicted"/>
<evidence type="ECO:0000259" key="2">
    <source>
        <dbReference type="Pfam" id="PF01266"/>
    </source>
</evidence>
<dbReference type="RefSeq" id="WP_127000667.1">
    <property type="nucleotide sequence ID" value="NZ_JBNPXW010000013.1"/>
</dbReference>